<comment type="caution">
    <text evidence="4">The sequence shown here is derived from an EMBL/GenBank/DDBJ whole genome shotgun (WGS) entry which is preliminary data.</text>
</comment>
<reference evidence="4 5" key="1">
    <citation type="submission" date="2021-01" db="EMBL/GenBank/DDBJ databases">
        <title>Whole genome shotgun sequence of Plantactinospora endophytica NBRC 110450.</title>
        <authorList>
            <person name="Komaki H."/>
            <person name="Tamura T."/>
        </authorList>
    </citation>
    <scope>NUCLEOTIDE SEQUENCE [LARGE SCALE GENOMIC DNA]</scope>
    <source>
        <strain evidence="4 5">NBRC 110450</strain>
    </source>
</reference>
<protein>
    <submittedName>
        <fullName evidence="4">Amylo-alpha-1,6-glucosidase</fullName>
    </submittedName>
</protein>
<dbReference type="Pfam" id="PF14742">
    <property type="entry name" value="GDE_N_bis"/>
    <property type="match status" value="1"/>
</dbReference>
<accession>A0ABQ4DXM4</accession>
<dbReference type="Proteomes" id="UP000646749">
    <property type="component" value="Unassembled WGS sequence"/>
</dbReference>
<proteinExistence type="predicted"/>
<dbReference type="InterPro" id="IPR054491">
    <property type="entry name" value="MGH1-like_GH"/>
</dbReference>
<dbReference type="EMBL" id="BONW01000008">
    <property type="protein sequence ID" value="GIG87168.1"/>
    <property type="molecule type" value="Genomic_DNA"/>
</dbReference>
<dbReference type="InterPro" id="IPR032856">
    <property type="entry name" value="GDE_N_bis"/>
</dbReference>
<evidence type="ECO:0000259" key="2">
    <source>
        <dbReference type="Pfam" id="PF14742"/>
    </source>
</evidence>
<dbReference type="Pfam" id="PF22422">
    <property type="entry name" value="MGH1-like_GH"/>
    <property type="match status" value="1"/>
</dbReference>
<evidence type="ECO:0000256" key="1">
    <source>
        <dbReference type="SAM" id="MobiDB-lite"/>
    </source>
</evidence>
<evidence type="ECO:0000259" key="3">
    <source>
        <dbReference type="Pfam" id="PF22422"/>
    </source>
</evidence>
<name>A0ABQ4DXM4_9ACTN</name>
<dbReference type="InterPro" id="IPR012341">
    <property type="entry name" value="6hp_glycosidase-like_sf"/>
</dbReference>
<dbReference type="SUPFAM" id="SSF48208">
    <property type="entry name" value="Six-hairpin glycosidases"/>
    <property type="match status" value="1"/>
</dbReference>
<dbReference type="InterPro" id="IPR008928">
    <property type="entry name" value="6-hairpin_glycosidase_sf"/>
</dbReference>
<feature type="domain" description="Mannosylglycerate hydrolase MGH1-like glycoside hydrolase" evidence="3">
    <location>
        <begin position="316"/>
        <end position="624"/>
    </location>
</feature>
<sequence length="720" mass="80136">MTNVVRRPTPADPTPGLVTGGGDIPSSVVRTQPPELGPDSVAVVEGRSFMVTNAAGDVPVGTIGGLVHDDTRLLSQWELTLGGAPLLILSSGLIDDDSAAFFLTNSDLPHVPTNSVGVRRQRFISDAMQERIELECFANAVQSVQLRLRVGTDFADLFEIKQRVRDRTANITRDHSTDGSRLCFTYRNADFVAVTDIHVSPPADRVEENDLIWDLRLEPGLKWQAELTVALPRRPSELPSLHRRFGHGFDLVGEDPTKDWRENCPIQEFDSELLNRVLQKSKMDLVALRIEQTLGNETIALPAAGLPWFLTIFGRDSLVTAYQTVAFGPRLARGTLRSLANYQGDKLDDFRDEEPGKILHEVRSGELTRTGEKPHNPYYGTSDATQLWLIVLSEYWRWTLDDEFVREFRDNVYAALRWIDHHGDLDQDGYVEYATRSPQGLGNHCWRDSADGIANADGSIPVLPIATCEIQGYTYDAKLRVAELADGPLGDPALAERLRAEAQTLRERFNRDFWLEERGGYYAVGLDGDKRPIDSMTSNMGQLLWSGIVPPERAGVVAGQLLSTHMFSGWGVRTTSTLNQCYNPIGYHSGTVWPHDNSLIAHGLARYGFRDEATRIIVAMLEAADFSEHRLPEAFAGYDRSYGRKPVPYPTACTPQAWASAAPMLFVRSLLGLDALNGRVRIDPCLPPDFGRIRLSRLHAFGKRWDLEATGGQGHVRLTE</sequence>
<keyword evidence="5" id="KW-1185">Reference proteome</keyword>
<evidence type="ECO:0000313" key="4">
    <source>
        <dbReference type="EMBL" id="GIG87168.1"/>
    </source>
</evidence>
<organism evidence="4 5">
    <name type="scientific">Plantactinospora endophytica</name>
    <dbReference type="NCBI Taxonomy" id="673535"/>
    <lineage>
        <taxon>Bacteria</taxon>
        <taxon>Bacillati</taxon>
        <taxon>Actinomycetota</taxon>
        <taxon>Actinomycetes</taxon>
        <taxon>Micromonosporales</taxon>
        <taxon>Micromonosporaceae</taxon>
        <taxon>Plantactinospora</taxon>
    </lineage>
</organism>
<feature type="domain" description="Putative glycogen debranching enzyme N-terminal" evidence="2">
    <location>
        <begin position="44"/>
        <end position="227"/>
    </location>
</feature>
<dbReference type="Gene3D" id="1.50.10.10">
    <property type="match status" value="1"/>
</dbReference>
<feature type="region of interest" description="Disordered" evidence="1">
    <location>
        <begin position="1"/>
        <end position="24"/>
    </location>
</feature>
<gene>
    <name evidence="4" type="ORF">Pen02_21040</name>
</gene>
<evidence type="ECO:0000313" key="5">
    <source>
        <dbReference type="Proteomes" id="UP000646749"/>
    </source>
</evidence>
<dbReference type="RefSeq" id="WP_203865744.1">
    <property type="nucleotide sequence ID" value="NZ_BONW01000008.1"/>
</dbReference>